<evidence type="ECO:0000313" key="5">
    <source>
        <dbReference type="Proteomes" id="UP000242715"/>
    </source>
</evidence>
<feature type="compositionally biased region" description="Polar residues" evidence="2">
    <location>
        <begin position="1143"/>
        <end position="1156"/>
    </location>
</feature>
<dbReference type="OrthoDB" id="1414216at2759"/>
<feature type="compositionally biased region" description="Polar residues" evidence="2">
    <location>
        <begin position="1271"/>
        <end position="1285"/>
    </location>
</feature>
<feature type="compositionally biased region" description="Basic and acidic residues" evidence="2">
    <location>
        <begin position="1101"/>
        <end position="1122"/>
    </location>
</feature>
<feature type="compositionally biased region" description="Polar residues" evidence="2">
    <location>
        <begin position="145"/>
        <end position="156"/>
    </location>
</feature>
<dbReference type="InterPro" id="IPR011990">
    <property type="entry name" value="TPR-like_helical_dom_sf"/>
</dbReference>
<dbReference type="EMBL" id="DF973516">
    <property type="protein sequence ID" value="GAU33091.1"/>
    <property type="molecule type" value="Genomic_DNA"/>
</dbReference>
<evidence type="ECO:0000259" key="3">
    <source>
        <dbReference type="PROSITE" id="PS51823"/>
    </source>
</evidence>
<feature type="region of interest" description="Disordered" evidence="2">
    <location>
        <begin position="606"/>
        <end position="641"/>
    </location>
</feature>
<feature type="region of interest" description="Disordered" evidence="2">
    <location>
        <begin position="575"/>
        <end position="594"/>
    </location>
</feature>
<feature type="compositionally biased region" description="Basic residues" evidence="2">
    <location>
        <begin position="1"/>
        <end position="17"/>
    </location>
</feature>
<sequence>MAPKSGKGKTNKAKAEKKKKEEKAVAPSLVDIIVVTPFDSQIVIKGISTDKILDVRKLLAVKVETCHFTNYSLSHEVKGKRLNDRVEVVTLKPCLLRMVEEDYNDEIHAITHVRRLLDIIACTTRFGKPKRNLPGPDSKPKKNGKAQNQNKSSVSPPATPNGDIRVGSPSSDPPASPISDNVGMVAIHPTPKLSDFYEFFSFAHLTPPILHLKKCEVKDEDDRRKGDYFQLQVKISNGKVIEVVASEKGFYSVGKLSLQSHTLVDLLQQLSRGFANAYGSLMKAFSDRNKFGNLPYGLRSNTWLVAPSVGESLSNFPALPAEDENWGGNGGGQGRNGEYDHRPWATDFAILASLPSKTEEERVIRDRKAFLLHNQFVDTSIFKAVAAIQHVIESKSSVNSSPGSVLHQDQVGDLSIVINRNGNGKVDATLNESSKHNDDVQKNLIKGLSADESVTVNDTSSLSSVVVHHCGYTATVKAVGNVNARKPKVQDIEIDDQPEGGANALNINSLRVLLHKSGSDSSEGTLTSLSNFDDLDASTDLVRKVVEESMEKIKEEPSVSKRSIRWELGSSWMQHLQKQENSTDVGSNNKDGSDVEQAVQGLGKQFKLLKKREKKPSDLNGADSVEQNNDEPNNVESSSSNGLEKLLSKEAFLRLKESGSGLHMKVTDFGSLELSPVDGRTLTDFMHLRGLKMGSLGEVVKLAENLPHIQSLCIHEMITRAFKHLLKAVIASVDNVVDLPSVIASSLNFLLGTCLTEDTDQTSGDDHNLRIDWLHTFLSKRFGWTLKDEFQHLRKLSILRGLCHKVGLELFPRDYDMESPKPFGKYDIISLVPVCKHVGCSSIDGRNLLESSKIALDKGKLEDAVSYGTKALAKMMTWFSTTQEILIRYVNRALFLLHFTCGLSHPNTAATYINVAMMEEGMGNVHVALRYLHEALKCNKRLLGADHIQTAASYHAIAIALSLMEAYSLSVQHEQTTLKILQAKLGAEDLRTQDAAAWLEYFESKAIEQQEAAKNGTPKSDTSIASKGHLSVSDLLDFISPDNDSKGNDAQRKQRRPKILPISDSNGQEHEDVATVDDSATVDDAVLVDNTKEAATTVKGNIEETKATRDSNEPKEIVDLSRQKPVVTSEEAVYETSSDEGWQEANSKGRSSSAANRKSGRRQRPLLSKLSVNGSDNHIYKEANYRNDTSPLPQKGAPKVASTMLSPPRKSKTPKAVASKISSTPASLSSLASKSISYKEVAAAPPGTVLKPLLEKTEIEKVNDENETPKNEGSIQSPIADTVTQQDEKEATTQEDESEQENSASELEKVSLSSDPAKPSETNGSKLSAAAKPFSPGTLSASRHINPVPLASIYDVNGSQGILVEPILPPPAAARVPCGPRSPLYYRTNYTFRMKHGSTKIREISGSGGPRIMNPHAPEFVPRSASQTETGEAKNSTSKNSLSESEKSEIARQILLSFLVKSVHQNADAVDEPKVSERKVENFENSSDEVAKDSAVIKIMYGTEENNNTVVNSSDDIEEQENSEGFVVVTNRRKNRQKITNGVPELYNQPSICASVR</sequence>
<gene>
    <name evidence="4" type="ORF">TSUD_259420</name>
</gene>
<feature type="domain" description="Clu" evidence="3">
    <location>
        <begin position="322"/>
        <end position="587"/>
    </location>
</feature>
<dbReference type="PANTHER" id="PTHR12601">
    <property type="entry name" value="EUKARYOTIC TRANSLATION INITIATION FACTOR 3 SUBUNIT EIF-3"/>
    <property type="match status" value="1"/>
</dbReference>
<evidence type="ECO:0000256" key="1">
    <source>
        <dbReference type="ARBA" id="ARBA00022490"/>
    </source>
</evidence>
<dbReference type="GO" id="GO:0005737">
    <property type="term" value="C:cytoplasm"/>
    <property type="evidence" value="ECO:0007669"/>
    <property type="project" value="TreeGrafter"/>
</dbReference>
<dbReference type="InterPro" id="IPR028275">
    <property type="entry name" value="CLU_N"/>
</dbReference>
<dbReference type="Proteomes" id="UP000242715">
    <property type="component" value="Unassembled WGS sequence"/>
</dbReference>
<feature type="region of interest" description="Disordered" evidence="2">
    <location>
        <begin position="128"/>
        <end position="178"/>
    </location>
</feature>
<name>A0A2Z6MNW9_TRISU</name>
<dbReference type="Gene3D" id="1.25.40.10">
    <property type="entry name" value="Tetratricopeptide repeat domain"/>
    <property type="match status" value="1"/>
</dbReference>
<evidence type="ECO:0000256" key="2">
    <source>
        <dbReference type="SAM" id="MobiDB-lite"/>
    </source>
</evidence>
<accession>A0A2Z6MNW9</accession>
<dbReference type="SUPFAM" id="SSF48452">
    <property type="entry name" value="TPR-like"/>
    <property type="match status" value="1"/>
</dbReference>
<reference evidence="5" key="1">
    <citation type="journal article" date="2017" name="Front. Plant Sci.">
        <title>Climate Clever Clovers: New Paradigm to Reduce the Environmental Footprint of Ruminants by Breeding Low Methanogenic Forages Utilizing Haplotype Variation.</title>
        <authorList>
            <person name="Kaur P."/>
            <person name="Appels R."/>
            <person name="Bayer P.E."/>
            <person name="Keeble-Gagnere G."/>
            <person name="Wang J."/>
            <person name="Hirakawa H."/>
            <person name="Shirasawa K."/>
            <person name="Vercoe P."/>
            <person name="Stefanova K."/>
            <person name="Durmic Z."/>
            <person name="Nichols P."/>
            <person name="Revell C."/>
            <person name="Isobe S.N."/>
            <person name="Edwards D."/>
            <person name="Erskine W."/>
        </authorList>
    </citation>
    <scope>NUCLEOTIDE SEQUENCE [LARGE SCALE GENOMIC DNA]</scope>
    <source>
        <strain evidence="5">cv. Daliak</strain>
    </source>
</reference>
<feature type="compositionally biased region" description="Polar residues" evidence="2">
    <location>
        <begin position="575"/>
        <end position="590"/>
    </location>
</feature>
<feature type="compositionally biased region" description="Basic and acidic residues" evidence="2">
    <location>
        <begin position="1260"/>
        <end position="1270"/>
    </location>
</feature>
<dbReference type="InterPro" id="IPR033646">
    <property type="entry name" value="CLU-central"/>
</dbReference>
<feature type="compositionally biased region" description="Low complexity" evidence="2">
    <location>
        <begin position="1219"/>
        <end position="1232"/>
    </location>
</feature>
<feature type="region of interest" description="Disordered" evidence="2">
    <location>
        <begin position="1"/>
        <end position="20"/>
    </location>
</feature>
<feature type="region of interest" description="Disordered" evidence="2">
    <location>
        <begin position="1260"/>
        <end position="1339"/>
    </location>
</feature>
<feature type="region of interest" description="Disordered" evidence="2">
    <location>
        <begin position="1407"/>
        <end position="1446"/>
    </location>
</feature>
<dbReference type="Pfam" id="PF15044">
    <property type="entry name" value="CLU_N"/>
    <property type="match status" value="1"/>
</dbReference>
<proteinExistence type="predicted"/>
<keyword evidence="5" id="KW-1185">Reference proteome</keyword>
<dbReference type="FunFam" id="1.25.40.10:FF:000157">
    <property type="entry name" value="protein TSS isoform X2"/>
    <property type="match status" value="1"/>
</dbReference>
<dbReference type="Pfam" id="PF12807">
    <property type="entry name" value="eIF3_p135"/>
    <property type="match status" value="1"/>
</dbReference>
<keyword evidence="1" id="KW-0963">Cytoplasm</keyword>
<dbReference type="Pfam" id="PF13424">
    <property type="entry name" value="TPR_12"/>
    <property type="match status" value="1"/>
</dbReference>
<feature type="region of interest" description="Disordered" evidence="2">
    <location>
        <begin position="1100"/>
        <end position="1232"/>
    </location>
</feature>
<feature type="compositionally biased region" description="Low complexity" evidence="2">
    <location>
        <begin position="1434"/>
        <end position="1443"/>
    </location>
</feature>
<evidence type="ECO:0000313" key="4">
    <source>
        <dbReference type="EMBL" id="GAU33091.1"/>
    </source>
</evidence>
<feature type="region of interest" description="Disordered" evidence="2">
    <location>
        <begin position="1037"/>
        <end position="1078"/>
    </location>
</feature>
<dbReference type="PANTHER" id="PTHR12601:SF45">
    <property type="entry name" value="PROTEIN REDUCED CHLOROPLAST COVERAGE 3"/>
    <property type="match status" value="1"/>
</dbReference>
<feature type="compositionally biased region" description="Polar residues" evidence="2">
    <location>
        <begin position="625"/>
        <end position="641"/>
    </location>
</feature>
<organism evidence="4 5">
    <name type="scientific">Trifolium subterraneum</name>
    <name type="common">Subterranean clover</name>
    <dbReference type="NCBI Taxonomy" id="3900"/>
    <lineage>
        <taxon>Eukaryota</taxon>
        <taxon>Viridiplantae</taxon>
        <taxon>Streptophyta</taxon>
        <taxon>Embryophyta</taxon>
        <taxon>Tracheophyta</taxon>
        <taxon>Spermatophyta</taxon>
        <taxon>Magnoliopsida</taxon>
        <taxon>eudicotyledons</taxon>
        <taxon>Gunneridae</taxon>
        <taxon>Pentapetalae</taxon>
        <taxon>rosids</taxon>
        <taxon>fabids</taxon>
        <taxon>Fabales</taxon>
        <taxon>Fabaceae</taxon>
        <taxon>Papilionoideae</taxon>
        <taxon>50 kb inversion clade</taxon>
        <taxon>NPAAA clade</taxon>
        <taxon>Hologalegina</taxon>
        <taxon>IRL clade</taxon>
        <taxon>Trifolieae</taxon>
        <taxon>Trifolium</taxon>
    </lineage>
</organism>
<dbReference type="CDD" id="cd15466">
    <property type="entry name" value="CLU-central"/>
    <property type="match status" value="1"/>
</dbReference>
<dbReference type="InterPro" id="IPR027523">
    <property type="entry name" value="CLU_prot"/>
</dbReference>
<protein>
    <recommendedName>
        <fullName evidence="3">Clu domain-containing protein</fullName>
    </recommendedName>
</protein>
<dbReference type="PROSITE" id="PS51823">
    <property type="entry name" value="CLU"/>
    <property type="match status" value="1"/>
</dbReference>
<dbReference type="InterPro" id="IPR025697">
    <property type="entry name" value="CLU_dom"/>
</dbReference>
<feature type="compositionally biased region" description="Basic and acidic residues" evidence="2">
    <location>
        <begin position="1043"/>
        <end position="1052"/>
    </location>
</feature>